<feature type="compositionally biased region" description="Low complexity" evidence="10">
    <location>
        <begin position="461"/>
        <end position="472"/>
    </location>
</feature>
<feature type="region of interest" description="Disordered" evidence="10">
    <location>
        <begin position="455"/>
        <end position="476"/>
    </location>
</feature>
<sequence>MGVCWDPKNTFVATQSCDRTVQIYEVQKGFKQGDDLLKNIGNNFKFSMNQILSPEPKAALNLNSNKPIVSENINKDEEDTEMEFLEKNNAQDKDKNIQTEARIGISGPTNKPPEFKLFHDDNMNSFFRRLEFLPGGEMLLAPSGIFRNSGSNHLNGNSKSLETVYGWTRDCLVGSPRLHLPGHTKATVIVKSCPVTFDREEDFFKNDVKPADFSSRPQGEGDITPGRIIVATASLKDVTIYTLDPENKLSEEAARHRSEAIVFLGDLHYGTITDMAWSSDGMFLLITSSDGFVSIVSFDPSEFGIPFKPVSKKFTESTAFPEMKRQTSVEVLIQNAYPISTADEQPQLKDGIQTIENKQIQLKGGVLAVENKQIQLKRDVLAIENKQVQLENGHEKEGEEKVGVEDSTSLPSSEESNALHENCENTILEKTKDQIFLESKPDDAEIDIVKVDSLTPENIQGGPANAPTAATGDTEKGAAVEKIESGQAQVIHTPQTKKRRIAPTKIG</sequence>
<accession>A0A1R0H7Y4</accession>
<keyword evidence="13" id="KW-1185">Reference proteome</keyword>
<feature type="compositionally biased region" description="Basic and acidic residues" evidence="10">
    <location>
        <begin position="392"/>
        <end position="404"/>
    </location>
</feature>
<comment type="caution">
    <text evidence="12">The sequence shown here is derived from an EMBL/GenBank/DDBJ whole genome shotgun (WGS) entry which is preliminary data.</text>
</comment>
<reference evidence="12 13" key="1">
    <citation type="journal article" date="2016" name="Mol. Biol. Evol.">
        <title>Genome-Wide Survey of Gut Fungi (Harpellales) Reveals the First Horizontally Transferred Ubiquitin Gene from a Mosquito Host.</title>
        <authorList>
            <person name="Wang Y."/>
            <person name="White M.M."/>
            <person name="Kvist S."/>
            <person name="Moncalvo J.M."/>
        </authorList>
    </citation>
    <scope>NUCLEOTIDE SEQUENCE [LARGE SCALE GENOMIC DNA]</scope>
    <source>
        <strain evidence="12 13">ALG-7-W6</strain>
    </source>
</reference>
<dbReference type="InterPro" id="IPR036322">
    <property type="entry name" value="WD40_repeat_dom_sf"/>
</dbReference>
<comment type="subcellular location">
    <subcellularLocation>
        <location evidence="1">Nucleus</location>
    </subcellularLocation>
</comment>
<dbReference type="SUPFAM" id="SSF50978">
    <property type="entry name" value="WD40 repeat-like"/>
    <property type="match status" value="1"/>
</dbReference>
<feature type="coiled-coil region" evidence="9">
    <location>
        <begin position="75"/>
        <end position="102"/>
    </location>
</feature>
<dbReference type="STRING" id="133383.A0A1R0H7Y4"/>
<keyword evidence="4" id="KW-0677">Repeat</keyword>
<gene>
    <name evidence="12" type="ORF">AYI68_g631</name>
</gene>
<dbReference type="GO" id="GO:0006281">
    <property type="term" value="P:DNA repair"/>
    <property type="evidence" value="ECO:0007669"/>
    <property type="project" value="UniProtKB-KW"/>
</dbReference>
<evidence type="ECO:0000256" key="3">
    <source>
        <dbReference type="ARBA" id="ARBA00022574"/>
    </source>
</evidence>
<dbReference type="InterPro" id="IPR001680">
    <property type="entry name" value="WD40_rpt"/>
</dbReference>
<evidence type="ECO:0000256" key="9">
    <source>
        <dbReference type="SAM" id="Coils"/>
    </source>
</evidence>
<dbReference type="Proteomes" id="UP000187455">
    <property type="component" value="Unassembled WGS sequence"/>
</dbReference>
<keyword evidence="3" id="KW-0853">WD repeat</keyword>
<dbReference type="InterPro" id="IPR055410">
    <property type="entry name" value="Beta-prop_CAF1B_HIR1"/>
</dbReference>
<evidence type="ECO:0000256" key="4">
    <source>
        <dbReference type="ARBA" id="ARBA00022737"/>
    </source>
</evidence>
<dbReference type="EMBL" id="LSSL01000200">
    <property type="protein sequence ID" value="OLY85184.1"/>
    <property type="molecule type" value="Genomic_DNA"/>
</dbReference>
<dbReference type="Pfam" id="PF24105">
    <property type="entry name" value="Beta-prop_CAF1B_HIR1"/>
    <property type="match status" value="1"/>
</dbReference>
<feature type="region of interest" description="Disordered" evidence="10">
    <location>
        <begin position="391"/>
        <end position="420"/>
    </location>
</feature>
<dbReference type="InterPro" id="IPR015943">
    <property type="entry name" value="WD40/YVTN_repeat-like_dom_sf"/>
</dbReference>
<dbReference type="PANTHER" id="PTHR15271">
    <property type="entry name" value="CHROMATIN ASSEMBLY FACTOR 1 SUBUNIT B"/>
    <property type="match status" value="1"/>
</dbReference>
<dbReference type="PANTHER" id="PTHR15271:SF4">
    <property type="entry name" value="CHROMATIN ASSEMBLY FACTOR 1 SUBUNIT B"/>
    <property type="match status" value="1"/>
</dbReference>
<dbReference type="GO" id="GO:0006334">
    <property type="term" value="P:nucleosome assembly"/>
    <property type="evidence" value="ECO:0007669"/>
    <property type="project" value="TreeGrafter"/>
</dbReference>
<keyword evidence="9" id="KW-0175">Coiled coil</keyword>
<feature type="compositionally biased region" description="Polar residues" evidence="10">
    <location>
        <begin position="406"/>
        <end position="416"/>
    </location>
</feature>
<evidence type="ECO:0000313" key="13">
    <source>
        <dbReference type="Proteomes" id="UP000187455"/>
    </source>
</evidence>
<evidence type="ECO:0000256" key="6">
    <source>
        <dbReference type="ARBA" id="ARBA00022853"/>
    </source>
</evidence>
<keyword evidence="5" id="KW-0227">DNA damage</keyword>
<evidence type="ECO:0000259" key="11">
    <source>
        <dbReference type="Pfam" id="PF24105"/>
    </source>
</evidence>
<protein>
    <submittedName>
        <fullName evidence="12">Chromatin assembly factor 1 subunit B</fullName>
    </submittedName>
</protein>
<keyword evidence="6" id="KW-0156">Chromatin regulator</keyword>
<dbReference type="Gene3D" id="2.130.10.10">
    <property type="entry name" value="YVTN repeat-like/Quinoprotein amine dehydrogenase"/>
    <property type="match status" value="1"/>
</dbReference>
<comment type="similarity">
    <text evidence="2">Belongs to the WD repeat HIR1 family.</text>
</comment>
<evidence type="ECO:0000313" key="12">
    <source>
        <dbReference type="EMBL" id="OLY85184.1"/>
    </source>
</evidence>
<dbReference type="GO" id="GO:0033186">
    <property type="term" value="C:CAF-1 complex"/>
    <property type="evidence" value="ECO:0007669"/>
    <property type="project" value="TreeGrafter"/>
</dbReference>
<name>A0A1R0H7Y4_9FUNG</name>
<evidence type="ECO:0000256" key="1">
    <source>
        <dbReference type="ARBA" id="ARBA00004123"/>
    </source>
</evidence>
<evidence type="ECO:0000256" key="8">
    <source>
        <dbReference type="ARBA" id="ARBA00023242"/>
    </source>
</evidence>
<feature type="domain" description="CAF1B/HIR1 beta-propeller" evidence="11">
    <location>
        <begin position="106"/>
        <end position="302"/>
    </location>
</feature>
<evidence type="ECO:0000256" key="10">
    <source>
        <dbReference type="SAM" id="MobiDB-lite"/>
    </source>
</evidence>
<dbReference type="GO" id="GO:0005634">
    <property type="term" value="C:nucleus"/>
    <property type="evidence" value="ECO:0007669"/>
    <property type="project" value="UniProtKB-SubCell"/>
</dbReference>
<evidence type="ECO:0000256" key="2">
    <source>
        <dbReference type="ARBA" id="ARBA00007306"/>
    </source>
</evidence>
<evidence type="ECO:0000256" key="7">
    <source>
        <dbReference type="ARBA" id="ARBA00023204"/>
    </source>
</evidence>
<dbReference type="AlphaFoldDB" id="A0A1R0H7Y4"/>
<keyword evidence="7" id="KW-0234">DNA repair</keyword>
<dbReference type="Pfam" id="PF00400">
    <property type="entry name" value="WD40"/>
    <property type="match status" value="1"/>
</dbReference>
<keyword evidence="8" id="KW-0539">Nucleus</keyword>
<organism evidence="12 13">
    <name type="scientific">Smittium mucronatum</name>
    <dbReference type="NCBI Taxonomy" id="133383"/>
    <lineage>
        <taxon>Eukaryota</taxon>
        <taxon>Fungi</taxon>
        <taxon>Fungi incertae sedis</taxon>
        <taxon>Zoopagomycota</taxon>
        <taxon>Kickxellomycotina</taxon>
        <taxon>Harpellomycetes</taxon>
        <taxon>Harpellales</taxon>
        <taxon>Legeriomycetaceae</taxon>
        <taxon>Smittium</taxon>
    </lineage>
</organism>
<evidence type="ECO:0000256" key="5">
    <source>
        <dbReference type="ARBA" id="ARBA00022763"/>
    </source>
</evidence>
<dbReference type="OrthoDB" id="71227at2759"/>
<proteinExistence type="inferred from homology"/>
<dbReference type="InterPro" id="IPR045145">
    <property type="entry name" value="PTHR15271"/>
</dbReference>
<dbReference type="GO" id="GO:0006335">
    <property type="term" value="P:DNA replication-dependent chromatin assembly"/>
    <property type="evidence" value="ECO:0007669"/>
    <property type="project" value="InterPro"/>
</dbReference>